<evidence type="ECO:0000256" key="1">
    <source>
        <dbReference type="ARBA" id="ARBA00022574"/>
    </source>
</evidence>
<reference evidence="5" key="1">
    <citation type="submission" date="2022-03" db="EMBL/GenBank/DDBJ databases">
        <authorList>
            <person name="Alioto T."/>
            <person name="Alioto T."/>
            <person name="Gomez Garrido J."/>
        </authorList>
    </citation>
    <scope>NUCLEOTIDE SEQUENCE</scope>
</reference>
<proteinExistence type="predicted"/>
<dbReference type="Gene3D" id="2.130.10.10">
    <property type="entry name" value="YVTN repeat-like/Quinoprotein amine dehydrogenase"/>
    <property type="match status" value="1"/>
</dbReference>
<gene>
    <name evidence="5" type="ORF">PECUL_23A033240</name>
</gene>
<dbReference type="PANTHER" id="PTHR22847">
    <property type="entry name" value="WD40 REPEAT PROTEIN"/>
    <property type="match status" value="1"/>
</dbReference>
<dbReference type="PROSITE" id="PS50082">
    <property type="entry name" value="WD_REPEATS_2"/>
    <property type="match status" value="4"/>
</dbReference>
<dbReference type="InterPro" id="IPR020472">
    <property type="entry name" value="WD40_PAC1"/>
</dbReference>
<organism evidence="5 6">
    <name type="scientific">Pelobates cultripes</name>
    <name type="common">Western spadefoot toad</name>
    <dbReference type="NCBI Taxonomy" id="61616"/>
    <lineage>
        <taxon>Eukaryota</taxon>
        <taxon>Metazoa</taxon>
        <taxon>Chordata</taxon>
        <taxon>Craniata</taxon>
        <taxon>Vertebrata</taxon>
        <taxon>Euteleostomi</taxon>
        <taxon>Amphibia</taxon>
        <taxon>Batrachia</taxon>
        <taxon>Anura</taxon>
        <taxon>Pelobatoidea</taxon>
        <taxon>Pelobatidae</taxon>
        <taxon>Pelobates</taxon>
    </lineage>
</organism>
<sequence>MDTTELRKLRKKLRQIEVLEHLPRELNASEMAKVSQKLELRCLVEQILSHSIGVNPVVEHAQQNEDHRQPDSPPQHVTSKQTQKSPESFPLQNSKYLVHRLKGHDDLVTCVIVHGPCIISGSWDTTVRVWDIRSCSEQKTLCGHTGAVNCLAFLPLKEDTLDPDIWPPNEEFVSSGSSDCSIRVWSMTTGRPVFSIYTFSEVSSLVYSPKTPFLISGSDGGKIDVWDLQTKQNVHSERAHGDRVTSLQFHSGLLFSGSSDGSLKVWKLSSSGTLSLVHSCDELMSSLHGLHSICITGEKAYIASQGVCVKAVTWKQDRLIRLSNHTSGTGFVDAVAVTSDDLLVASGFNVDQGQGYLNVRNAKTGNYLGTLSHRDAPRLLCLAVSRGSAGLCCWVTGGRELLLWEEQPKKRLLDGDTIQFQFCSGFLNSAPDSESDDEEEFDLWEADVKSAPFQSESQGWQWCVLV</sequence>
<evidence type="ECO:0000256" key="4">
    <source>
        <dbReference type="SAM" id="MobiDB-lite"/>
    </source>
</evidence>
<dbReference type="PRINTS" id="PR00320">
    <property type="entry name" value="GPROTEINBRPT"/>
</dbReference>
<dbReference type="Proteomes" id="UP001295444">
    <property type="component" value="Chromosome 11"/>
</dbReference>
<dbReference type="InterPro" id="IPR015943">
    <property type="entry name" value="WD40/YVTN_repeat-like_dom_sf"/>
</dbReference>
<feature type="compositionally biased region" description="Polar residues" evidence="4">
    <location>
        <begin position="75"/>
        <end position="88"/>
    </location>
</feature>
<dbReference type="PROSITE" id="PS00678">
    <property type="entry name" value="WD_REPEATS_1"/>
    <property type="match status" value="1"/>
</dbReference>
<evidence type="ECO:0000256" key="2">
    <source>
        <dbReference type="ARBA" id="ARBA00022737"/>
    </source>
</evidence>
<keyword evidence="6" id="KW-1185">Reference proteome</keyword>
<keyword evidence="1 3" id="KW-0853">WD repeat</keyword>
<dbReference type="PROSITE" id="PS50294">
    <property type="entry name" value="WD_REPEATS_REGION"/>
    <property type="match status" value="2"/>
</dbReference>
<keyword evidence="2" id="KW-0677">Repeat</keyword>
<dbReference type="PANTHER" id="PTHR22847:SF722">
    <property type="entry name" value="NOVEL PROTEIN"/>
    <property type="match status" value="1"/>
</dbReference>
<dbReference type="EMBL" id="OW240922">
    <property type="protein sequence ID" value="CAH2322679.1"/>
    <property type="molecule type" value="Genomic_DNA"/>
</dbReference>
<name>A0AAD1TET1_PELCU</name>
<dbReference type="SUPFAM" id="SSF50978">
    <property type="entry name" value="WD40 repeat-like"/>
    <property type="match status" value="1"/>
</dbReference>
<feature type="repeat" description="WD" evidence="3">
    <location>
        <begin position="101"/>
        <end position="140"/>
    </location>
</feature>
<dbReference type="Pfam" id="PF00400">
    <property type="entry name" value="WD40"/>
    <property type="match status" value="4"/>
</dbReference>
<dbReference type="SMART" id="SM00320">
    <property type="entry name" value="WD40"/>
    <property type="match status" value="5"/>
</dbReference>
<feature type="repeat" description="WD" evidence="3">
    <location>
        <begin position="166"/>
        <end position="195"/>
    </location>
</feature>
<feature type="region of interest" description="Disordered" evidence="4">
    <location>
        <begin position="62"/>
        <end position="88"/>
    </location>
</feature>
<protein>
    <submittedName>
        <fullName evidence="5">Novel containing four WD domain, G-beta repeats</fullName>
    </submittedName>
</protein>
<dbReference type="AlphaFoldDB" id="A0AAD1TET1"/>
<feature type="repeat" description="WD" evidence="3">
    <location>
        <begin position="237"/>
        <end position="276"/>
    </location>
</feature>
<evidence type="ECO:0000313" key="6">
    <source>
        <dbReference type="Proteomes" id="UP001295444"/>
    </source>
</evidence>
<dbReference type="InterPro" id="IPR001680">
    <property type="entry name" value="WD40_rpt"/>
</dbReference>
<dbReference type="InterPro" id="IPR036322">
    <property type="entry name" value="WD40_repeat_dom_sf"/>
</dbReference>
<evidence type="ECO:0000256" key="3">
    <source>
        <dbReference type="PROSITE-ProRule" id="PRU00221"/>
    </source>
</evidence>
<evidence type="ECO:0000313" key="5">
    <source>
        <dbReference type="EMBL" id="CAH2322679.1"/>
    </source>
</evidence>
<feature type="repeat" description="WD" evidence="3">
    <location>
        <begin position="202"/>
        <end position="236"/>
    </location>
</feature>
<accession>A0AAD1TET1</accession>
<dbReference type="InterPro" id="IPR019775">
    <property type="entry name" value="WD40_repeat_CS"/>
</dbReference>